<keyword evidence="3" id="KW-1185">Reference proteome</keyword>
<organism evidence="2 3">
    <name type="scientific">Pseudocercospora eumusae</name>
    <dbReference type="NCBI Taxonomy" id="321146"/>
    <lineage>
        <taxon>Eukaryota</taxon>
        <taxon>Fungi</taxon>
        <taxon>Dikarya</taxon>
        <taxon>Ascomycota</taxon>
        <taxon>Pezizomycotina</taxon>
        <taxon>Dothideomycetes</taxon>
        <taxon>Dothideomycetidae</taxon>
        <taxon>Mycosphaerellales</taxon>
        <taxon>Mycosphaerellaceae</taxon>
        <taxon>Pseudocercospora</taxon>
    </lineage>
</organism>
<proteinExistence type="predicted"/>
<dbReference type="OrthoDB" id="10268072at2759"/>
<evidence type="ECO:0000313" key="2">
    <source>
        <dbReference type="EMBL" id="KXT06252.1"/>
    </source>
</evidence>
<feature type="transmembrane region" description="Helical" evidence="1">
    <location>
        <begin position="222"/>
        <end position="241"/>
    </location>
</feature>
<reference evidence="2 3" key="1">
    <citation type="submission" date="2015-07" db="EMBL/GenBank/DDBJ databases">
        <title>Comparative genomics of the Sigatoka disease complex on banana suggests a link between parallel evolutionary changes in Pseudocercospora fijiensis and Pseudocercospora eumusae and increased virulence on the banana host.</title>
        <authorList>
            <person name="Chang T.-C."/>
            <person name="Salvucci A."/>
            <person name="Crous P.W."/>
            <person name="Stergiopoulos I."/>
        </authorList>
    </citation>
    <scope>NUCLEOTIDE SEQUENCE [LARGE SCALE GENOMIC DNA]</scope>
    <source>
        <strain evidence="2 3">CBS 114824</strain>
    </source>
</reference>
<dbReference type="AlphaFoldDB" id="A0A139HV75"/>
<keyword evidence="1" id="KW-0472">Membrane</keyword>
<gene>
    <name evidence="2" type="ORF">AC578_9164</name>
</gene>
<comment type="caution">
    <text evidence="2">The sequence shown here is derived from an EMBL/GenBank/DDBJ whole genome shotgun (WGS) entry which is preliminary data.</text>
</comment>
<evidence type="ECO:0000313" key="3">
    <source>
        <dbReference type="Proteomes" id="UP000070133"/>
    </source>
</evidence>
<feature type="transmembrane region" description="Helical" evidence="1">
    <location>
        <begin position="31"/>
        <end position="51"/>
    </location>
</feature>
<keyword evidence="1" id="KW-0812">Transmembrane</keyword>
<dbReference type="EMBL" id="LFZN01000007">
    <property type="protein sequence ID" value="KXT06252.1"/>
    <property type="molecule type" value="Genomic_DNA"/>
</dbReference>
<sequence length="400" mass="44020">MKSFTAGVKESSALIYEIATDEDSRGTWRTISALFTLSAMGLLVIFHLIAYECVDLDLSSVNSYYGPGAYWGWLMNVLHSITLCDRKILIAGLEALDQVRHSSTGFYCSPAEDKIQDLLNAIEDESTPSADFIASVIYSLVASGDAIYQSITLRDRMTAKQQAAMSVSRISLALSMCVLWPTWLLDRRLRSLRFETSRAALALNSKIPPEHTHLLQKWRPRLWLSVLIMAAIAVLAEHLAITKIGHPIYQKPEFNDIPLSFTTTGLAMSTIVATISITSAAMVKNSHFQAFAIYTPPFMIYILLFVYISPDTARFSDTNPSSGCAGSHRFAAPNSSSSLSDLDQATAMATAIVVVLAPYRRALIIKGPWSSLTMKLRRRLTQAGIRFSSELDEQSGMAGA</sequence>
<protein>
    <submittedName>
        <fullName evidence="2">Uncharacterized protein</fullName>
    </submittedName>
</protein>
<name>A0A139HV75_9PEZI</name>
<feature type="transmembrane region" description="Helical" evidence="1">
    <location>
        <begin position="290"/>
        <end position="308"/>
    </location>
</feature>
<keyword evidence="1" id="KW-1133">Transmembrane helix</keyword>
<dbReference type="Proteomes" id="UP000070133">
    <property type="component" value="Unassembled WGS sequence"/>
</dbReference>
<feature type="transmembrane region" description="Helical" evidence="1">
    <location>
        <begin position="261"/>
        <end position="283"/>
    </location>
</feature>
<accession>A0A139HV75</accession>
<evidence type="ECO:0000256" key="1">
    <source>
        <dbReference type="SAM" id="Phobius"/>
    </source>
</evidence>
<feature type="transmembrane region" description="Helical" evidence="1">
    <location>
        <begin position="345"/>
        <end position="369"/>
    </location>
</feature>